<accession>A0ABS4RSL7</accession>
<protein>
    <recommendedName>
        <fullName evidence="2">HNH nuclease domain-containing protein</fullName>
    </recommendedName>
</protein>
<dbReference type="InterPro" id="IPR029471">
    <property type="entry name" value="HNH_5"/>
</dbReference>
<evidence type="ECO:0000313" key="4">
    <source>
        <dbReference type="Proteomes" id="UP000810207"/>
    </source>
</evidence>
<evidence type="ECO:0000256" key="1">
    <source>
        <dbReference type="SAM" id="MobiDB-lite"/>
    </source>
</evidence>
<evidence type="ECO:0000313" key="3">
    <source>
        <dbReference type="EMBL" id="MBP2245893.1"/>
    </source>
</evidence>
<dbReference type="Gene3D" id="1.10.30.50">
    <property type="match status" value="1"/>
</dbReference>
<dbReference type="Pfam" id="PF14279">
    <property type="entry name" value="HNH_5"/>
    <property type="match status" value="1"/>
</dbReference>
<comment type="caution">
    <text evidence="3">The sequence shown here is derived from an EMBL/GenBank/DDBJ whole genome shotgun (WGS) entry which is preliminary data.</text>
</comment>
<dbReference type="EMBL" id="JAGIKV010000008">
    <property type="protein sequence ID" value="MBP2245893.1"/>
    <property type="molecule type" value="Genomic_DNA"/>
</dbReference>
<dbReference type="RefSeq" id="WP_415841447.1">
    <property type="nucleotide sequence ID" value="NZ_CBCSLC010000005.1"/>
</dbReference>
<dbReference type="PANTHER" id="PTHR33877:SF2">
    <property type="entry name" value="OS07G0170200 PROTEIN"/>
    <property type="match status" value="1"/>
</dbReference>
<evidence type="ECO:0000259" key="2">
    <source>
        <dbReference type="SMART" id="SM00507"/>
    </source>
</evidence>
<proteinExistence type="predicted"/>
<feature type="domain" description="HNH nuclease" evidence="2">
    <location>
        <begin position="456"/>
        <end position="505"/>
    </location>
</feature>
<reference evidence="3 4" key="1">
    <citation type="submission" date="2021-03" db="EMBL/GenBank/DDBJ databases">
        <title>Genomic Encyclopedia of Type Strains, Phase IV (KMG-IV): sequencing the most valuable type-strain genomes for metagenomic binning, comparative biology and taxonomic classification.</title>
        <authorList>
            <person name="Goeker M."/>
        </authorList>
    </citation>
    <scope>NUCLEOTIDE SEQUENCE [LARGE SCALE GENOMIC DNA]</scope>
    <source>
        <strain evidence="3 4">DSM 21292</strain>
    </source>
</reference>
<dbReference type="InterPro" id="IPR003615">
    <property type="entry name" value="HNH_nuc"/>
</dbReference>
<feature type="compositionally biased region" description="Basic and acidic residues" evidence="1">
    <location>
        <begin position="74"/>
        <end position="86"/>
    </location>
</feature>
<feature type="compositionally biased region" description="Low complexity" evidence="1">
    <location>
        <begin position="42"/>
        <end position="56"/>
    </location>
</feature>
<organism evidence="3 4">
    <name type="scientific">Paenibacillus xylanexedens</name>
    <dbReference type="NCBI Taxonomy" id="528191"/>
    <lineage>
        <taxon>Bacteria</taxon>
        <taxon>Bacillati</taxon>
        <taxon>Bacillota</taxon>
        <taxon>Bacilli</taxon>
        <taxon>Bacillales</taxon>
        <taxon>Paenibacillaceae</taxon>
        <taxon>Paenibacillus</taxon>
    </lineage>
</organism>
<feature type="compositionally biased region" description="Basic and acidic residues" evidence="1">
    <location>
        <begin position="193"/>
        <end position="204"/>
    </location>
</feature>
<keyword evidence="4" id="KW-1185">Reference proteome</keyword>
<sequence>METGPAPFRQGKTEQEARLSKTCMYCGQQRPMSEFRRRTGKRAGPGARRGACRSCRQLGGQADHESGSSVSGRTNERIEHQRDGLETRAVTARPSASARNEAGRTSHGMEQVSATVSESERSLVSQPSVESSSSNDDEHADLVTSSPSSSGIRKKRRRRRKSKRSESITGNELRETSLEHDGLAGEVGDEPQPGEHWRGEEGHSRGHAAANEKGSAQRAGARAAAAVQAAEQAAAAQQALLPAEPQGPAAEPMAADQPTAAKRKRKRRRKRAAALAPGAGQARSVAAEAHAPALSDRGDATTVAAPTAAEAQPAAAGREPGQAPGAAAEAGPPAPVRQPGSPGSKPRQARAPKASGEDAARVASGQRPAHASRSHGAGTDGRPRRQTPSAPVAIDPEDPASLRTNRQGMVRMRGKTDKGRRWHQEVDMELAATLVKEKAAVVVNRYTIRRLFSNKDFKRYILTRDHYTCYFCGSYGDTIDHLLPRAKGGHTTPLNCVCACNLCNQSKAAMDAEEFMRSGIPEWNAAHQAELIELAMQEAQLEEG</sequence>
<dbReference type="Proteomes" id="UP000810207">
    <property type="component" value="Unassembled WGS sequence"/>
</dbReference>
<dbReference type="InterPro" id="IPR052892">
    <property type="entry name" value="NA-targeting_endonuclease"/>
</dbReference>
<gene>
    <name evidence="3" type="ORF">J2Z28_002522</name>
</gene>
<feature type="compositionally biased region" description="Low complexity" evidence="1">
    <location>
        <begin position="216"/>
        <end position="255"/>
    </location>
</feature>
<feature type="compositionally biased region" description="Low complexity" evidence="1">
    <location>
        <begin position="122"/>
        <end position="134"/>
    </location>
</feature>
<dbReference type="CDD" id="cd00085">
    <property type="entry name" value="HNHc"/>
    <property type="match status" value="1"/>
</dbReference>
<feature type="compositionally biased region" description="Basic and acidic residues" evidence="1">
    <location>
        <begin position="172"/>
        <end position="183"/>
    </location>
</feature>
<dbReference type="SMART" id="SM00507">
    <property type="entry name" value="HNHc"/>
    <property type="match status" value="1"/>
</dbReference>
<name>A0ABS4RSL7_PAEXY</name>
<dbReference type="PANTHER" id="PTHR33877">
    <property type="entry name" value="SLL1193 PROTEIN"/>
    <property type="match status" value="1"/>
</dbReference>
<feature type="compositionally biased region" description="Low complexity" evidence="1">
    <location>
        <begin position="300"/>
        <end position="331"/>
    </location>
</feature>
<feature type="compositionally biased region" description="Basic residues" evidence="1">
    <location>
        <begin position="152"/>
        <end position="163"/>
    </location>
</feature>
<feature type="compositionally biased region" description="Basic residues" evidence="1">
    <location>
        <begin position="261"/>
        <end position="272"/>
    </location>
</feature>
<feature type="region of interest" description="Disordered" evidence="1">
    <location>
        <begin position="29"/>
        <end position="404"/>
    </location>
</feature>